<sequence>MDPFSGESELVNVITAFYTHAYQTVLSFDTSSLSSTNKPVAQNFKYRAQIALGQNREVVSALSKSRDATSRSLVALAKNDVSEALNLAESSDSEDATVQICAGTVLGANGEYAKAVELLSKHQGSLEAVALLTQLHLVNNRTDLALKEVQAAKRWAQDSLLINMAEAWANLRVGGQEKYQSAYYVYEELASAPGNQSPTALVGQAVAELHLGRTEEAEAALNQALESEKPDIQAIANSIVLQYVTGKGNGEKTKELKGLLTQRDSEHQLLADLVEKESLFDTAATKYSAKAAS</sequence>
<accession>A0ACC2ZWG3</accession>
<name>A0ACC2ZWG3_9EURO</name>
<dbReference type="EMBL" id="JAPDRQ010000221">
    <property type="protein sequence ID" value="KAJ9652048.1"/>
    <property type="molecule type" value="Genomic_DNA"/>
</dbReference>
<evidence type="ECO:0000313" key="2">
    <source>
        <dbReference type="Proteomes" id="UP001172386"/>
    </source>
</evidence>
<gene>
    <name evidence="1" type="ORF">H2198_008710</name>
</gene>
<comment type="caution">
    <text evidence="1">The sequence shown here is derived from an EMBL/GenBank/DDBJ whole genome shotgun (WGS) entry which is preliminary data.</text>
</comment>
<proteinExistence type="predicted"/>
<organism evidence="1 2">
    <name type="scientific">Neophaeococcomyces mojaviensis</name>
    <dbReference type="NCBI Taxonomy" id="3383035"/>
    <lineage>
        <taxon>Eukaryota</taxon>
        <taxon>Fungi</taxon>
        <taxon>Dikarya</taxon>
        <taxon>Ascomycota</taxon>
        <taxon>Pezizomycotina</taxon>
        <taxon>Eurotiomycetes</taxon>
        <taxon>Chaetothyriomycetidae</taxon>
        <taxon>Chaetothyriales</taxon>
        <taxon>Chaetothyriales incertae sedis</taxon>
        <taxon>Neophaeococcomyces</taxon>
    </lineage>
</organism>
<reference evidence="1" key="1">
    <citation type="submission" date="2022-10" db="EMBL/GenBank/DDBJ databases">
        <title>Culturing micro-colonial fungi from biological soil crusts in the Mojave desert and describing Neophaeococcomyces mojavensis, and introducing the new genera and species Taxawa tesnikishii.</title>
        <authorList>
            <person name="Kurbessoian T."/>
            <person name="Stajich J.E."/>
        </authorList>
    </citation>
    <scope>NUCLEOTIDE SEQUENCE</scope>
    <source>
        <strain evidence="1">JES_112</strain>
    </source>
</reference>
<dbReference type="Proteomes" id="UP001172386">
    <property type="component" value="Unassembled WGS sequence"/>
</dbReference>
<keyword evidence="2" id="KW-1185">Reference proteome</keyword>
<protein>
    <submittedName>
        <fullName evidence="1">Uncharacterized protein</fullName>
    </submittedName>
</protein>
<evidence type="ECO:0000313" key="1">
    <source>
        <dbReference type="EMBL" id="KAJ9652048.1"/>
    </source>
</evidence>